<dbReference type="eggNOG" id="ENOG502SN6T">
    <property type="taxonomic scope" value="Eukaryota"/>
</dbReference>
<dbReference type="OMA" id="SWHIENY"/>
<dbReference type="RefSeq" id="XP_008080217.1">
    <property type="nucleotide sequence ID" value="XM_008082026.1"/>
</dbReference>
<dbReference type="Proteomes" id="UP000016922">
    <property type="component" value="Unassembled WGS sequence"/>
</dbReference>
<dbReference type="KEGG" id="glz:GLAREA_07338"/>
<organism evidence="1 2">
    <name type="scientific">Glarea lozoyensis (strain ATCC 20868 / MF5171)</name>
    <dbReference type="NCBI Taxonomy" id="1116229"/>
    <lineage>
        <taxon>Eukaryota</taxon>
        <taxon>Fungi</taxon>
        <taxon>Dikarya</taxon>
        <taxon>Ascomycota</taxon>
        <taxon>Pezizomycotina</taxon>
        <taxon>Leotiomycetes</taxon>
        <taxon>Helotiales</taxon>
        <taxon>Helotiaceae</taxon>
        <taxon>Glarea</taxon>
    </lineage>
</organism>
<proteinExistence type="predicted"/>
<keyword evidence="2" id="KW-1185">Reference proteome</keyword>
<dbReference type="HOGENOM" id="CLU_091789_1_0_1"/>
<dbReference type="EMBL" id="KE145359">
    <property type="protein sequence ID" value="EPE32205.1"/>
    <property type="molecule type" value="Genomic_DNA"/>
</dbReference>
<dbReference type="STRING" id="1116229.S3D325"/>
<sequence>MEGPLIAIQRLLPKVSWHIENYDVPFPLSGGHELAKLAFREIYQRDVRADIVGGMIVRDEYTGWLVEARPDMYVTPEIPCLSSRAESLNQDSFDFSMIDYYGITFDHLVPPGDPDPEVLQLNTFEIEDDGGIYANTYSRLKIDPPDYIGKKVLALPRCCQTRNGTTDRRRVNEGVMRRDGIEIEEEAKIEVRG</sequence>
<gene>
    <name evidence="1" type="ORF">GLAREA_07338</name>
</gene>
<evidence type="ECO:0000313" key="2">
    <source>
        <dbReference type="Proteomes" id="UP000016922"/>
    </source>
</evidence>
<protein>
    <submittedName>
        <fullName evidence="1">Uncharacterized protein</fullName>
    </submittedName>
</protein>
<name>S3D325_GLAL2</name>
<dbReference type="OrthoDB" id="5150140at2759"/>
<dbReference type="GeneID" id="19466391"/>
<dbReference type="AlphaFoldDB" id="S3D325"/>
<accession>S3D325</accession>
<reference evidence="1 2" key="1">
    <citation type="journal article" date="2013" name="BMC Genomics">
        <title>Genomics-driven discovery of the pneumocandin biosynthetic gene cluster in the fungus Glarea lozoyensis.</title>
        <authorList>
            <person name="Chen L."/>
            <person name="Yue Q."/>
            <person name="Zhang X."/>
            <person name="Xiang M."/>
            <person name="Wang C."/>
            <person name="Li S."/>
            <person name="Che Y."/>
            <person name="Ortiz-Lopez F.J."/>
            <person name="Bills G.F."/>
            <person name="Liu X."/>
            <person name="An Z."/>
        </authorList>
    </citation>
    <scope>NUCLEOTIDE SEQUENCE [LARGE SCALE GENOMIC DNA]</scope>
    <source>
        <strain evidence="2">ATCC 20868 / MF5171</strain>
    </source>
</reference>
<evidence type="ECO:0000313" key="1">
    <source>
        <dbReference type="EMBL" id="EPE32205.1"/>
    </source>
</evidence>